<dbReference type="EMBL" id="CP003383">
    <property type="protein sequence ID" value="AFZ69612.1"/>
    <property type="molecule type" value="Genomic_DNA"/>
</dbReference>
<proteinExistence type="predicted"/>
<accession>L0A916</accession>
<geneLocation type="plasmid" evidence="1 2">
    <name>pDEIPE01</name>
</geneLocation>
<name>L0A916_DEIPD</name>
<evidence type="ECO:0000313" key="1">
    <source>
        <dbReference type="EMBL" id="AFZ69612.1"/>
    </source>
</evidence>
<sequence length="100" mass="11814">MTPDDLNRWVDFLTKEQKEKLRWLQNHRCMLEASWAPKDTLQDLSEGVVLEVKIDRHGVVKARGTDISEMFDYVFNSAKSLFEYVEKHDPEWKGSNDRQS</sequence>
<dbReference type="PATRIC" id="fig|937777.3.peg.4293"/>
<organism evidence="1 2">
    <name type="scientific">Deinococcus peraridilitoris (strain DSM 19664 / LMG 22246 / CIP 109416 / KR-200)</name>
    <dbReference type="NCBI Taxonomy" id="937777"/>
    <lineage>
        <taxon>Bacteria</taxon>
        <taxon>Thermotogati</taxon>
        <taxon>Deinococcota</taxon>
        <taxon>Deinococci</taxon>
        <taxon>Deinococcales</taxon>
        <taxon>Deinococcaceae</taxon>
        <taxon>Deinococcus</taxon>
    </lineage>
</organism>
<evidence type="ECO:0000313" key="2">
    <source>
        <dbReference type="Proteomes" id="UP000010467"/>
    </source>
</evidence>
<keyword evidence="1" id="KW-0614">Plasmid</keyword>
<protein>
    <submittedName>
        <fullName evidence="1">Uncharacterized protein</fullName>
    </submittedName>
</protein>
<dbReference type="HOGENOM" id="CLU_2355098_0_0_0"/>
<dbReference type="KEGG" id="dpd:Deipe_4263"/>
<keyword evidence="2" id="KW-1185">Reference proteome</keyword>
<reference evidence="2" key="1">
    <citation type="submission" date="2012-03" db="EMBL/GenBank/DDBJ databases">
        <title>Complete sequence of plasmid 1 of Deinococcus peraridilitoris DSM 19664.</title>
        <authorList>
            <person name="Lucas S."/>
            <person name="Copeland A."/>
            <person name="Lapidus A."/>
            <person name="Glavina del Rio T."/>
            <person name="Dalin E."/>
            <person name="Tice H."/>
            <person name="Bruce D."/>
            <person name="Goodwin L."/>
            <person name="Pitluck S."/>
            <person name="Peters L."/>
            <person name="Mikhailova N."/>
            <person name="Lu M."/>
            <person name="Kyrpides N."/>
            <person name="Mavromatis K."/>
            <person name="Ivanova N."/>
            <person name="Brettin T."/>
            <person name="Detter J.C."/>
            <person name="Han C."/>
            <person name="Larimer F."/>
            <person name="Land M."/>
            <person name="Hauser L."/>
            <person name="Markowitz V."/>
            <person name="Cheng J.-F."/>
            <person name="Hugenholtz P."/>
            <person name="Woyke T."/>
            <person name="Wu D."/>
            <person name="Pukall R."/>
            <person name="Steenblock K."/>
            <person name="Brambilla E."/>
            <person name="Klenk H.-P."/>
            <person name="Eisen J.A."/>
        </authorList>
    </citation>
    <scope>NUCLEOTIDE SEQUENCE [LARGE SCALE GENOMIC DNA]</scope>
    <source>
        <strain evidence="2">DSM 19664 / LMG 22246 / CIP 109416 / KR-200</strain>
        <plasmid evidence="2">Plasmid pDEIPE01</plasmid>
    </source>
</reference>
<gene>
    <name evidence="1" type="ordered locus">Deipe_4263</name>
</gene>
<dbReference type="Proteomes" id="UP000010467">
    <property type="component" value="Plasmid pDEIPE01"/>
</dbReference>
<dbReference type="AlphaFoldDB" id="L0A916"/>
<dbReference type="OrthoDB" id="9957279at2"/>